<feature type="non-terminal residue" evidence="1">
    <location>
        <position position="1"/>
    </location>
</feature>
<organism evidence="1 2">
    <name type="scientific">Cereibacter changlensis</name>
    <dbReference type="NCBI Taxonomy" id="402884"/>
    <lineage>
        <taxon>Bacteria</taxon>
        <taxon>Pseudomonadati</taxon>
        <taxon>Pseudomonadota</taxon>
        <taxon>Alphaproteobacteria</taxon>
        <taxon>Rhodobacterales</taxon>
        <taxon>Paracoccaceae</taxon>
        <taxon>Cereibacter</taxon>
    </lineage>
</organism>
<evidence type="ECO:0000313" key="1">
    <source>
        <dbReference type="EMBL" id="TKA96927.1"/>
    </source>
</evidence>
<evidence type="ECO:0000313" key="2">
    <source>
        <dbReference type="Proteomes" id="UP000306340"/>
    </source>
</evidence>
<sequence>APVTVRVQLDRLLVTEKIALTGLGGVFDTKGGFRGDFAARVNGGAVVRGALAPVAQGTAVRILSDDAGGVMASTGIFPDARGGSLDLNLLPTGPKGHYNGHASASDVRVQNAPVLAALLSAISVVGILEQLNGDGLVFNQAEADFRLTPAAIEITRGSAVGASLGVSVAGIYDVVGKRLDMQGVISPIYLLNGIGAVLTRRGEGLFGFNYKLGGSSDRPSVTVNPLSILTPGMFREIFRAPAPVLEGP</sequence>
<name>A0A4V5NM04_9RHOB</name>
<gene>
    <name evidence="1" type="ORF">FAZ78_08910</name>
</gene>
<dbReference type="AlphaFoldDB" id="A0A4V5NM04"/>
<evidence type="ECO:0008006" key="3">
    <source>
        <dbReference type="Google" id="ProtNLM"/>
    </source>
</evidence>
<accession>A0A4V5NM04</accession>
<protein>
    <recommendedName>
        <fullName evidence="3">AsmA-like C-terminal domain-containing protein</fullName>
    </recommendedName>
</protein>
<dbReference type="EMBL" id="SWAU01000067">
    <property type="protein sequence ID" value="TKA96927.1"/>
    <property type="molecule type" value="Genomic_DNA"/>
</dbReference>
<proteinExistence type="predicted"/>
<dbReference type="Proteomes" id="UP000306340">
    <property type="component" value="Unassembled WGS sequence"/>
</dbReference>
<reference evidence="1 2" key="1">
    <citation type="submission" date="2019-04" db="EMBL/GenBank/DDBJ databases">
        <title>Crypto-aerobic microbial life in anoxic (sulfidic) marine sediments.</title>
        <authorList>
            <person name="Bhattacharya S."/>
            <person name="Roy C."/>
            <person name="Mondal N."/>
            <person name="Sarkar J."/>
            <person name="Mandal S."/>
            <person name="Rameez M.J."/>
            <person name="Ghosh W."/>
        </authorList>
    </citation>
    <scope>NUCLEOTIDE SEQUENCE [LARGE SCALE GENOMIC DNA]</scope>
    <source>
        <strain evidence="1 2">SBBC</strain>
    </source>
</reference>
<comment type="caution">
    <text evidence="1">The sequence shown here is derived from an EMBL/GenBank/DDBJ whole genome shotgun (WGS) entry which is preliminary data.</text>
</comment>